<keyword evidence="2" id="KW-1185">Reference proteome</keyword>
<organism evidence="1 2">
    <name type="scientific">Paxillus rubicundulus Ve08.2h10</name>
    <dbReference type="NCBI Taxonomy" id="930991"/>
    <lineage>
        <taxon>Eukaryota</taxon>
        <taxon>Fungi</taxon>
        <taxon>Dikarya</taxon>
        <taxon>Basidiomycota</taxon>
        <taxon>Agaricomycotina</taxon>
        <taxon>Agaricomycetes</taxon>
        <taxon>Agaricomycetidae</taxon>
        <taxon>Boletales</taxon>
        <taxon>Paxilineae</taxon>
        <taxon>Paxillaceae</taxon>
        <taxon>Paxillus</taxon>
    </lineage>
</organism>
<proteinExistence type="predicted"/>
<dbReference type="Proteomes" id="UP000054538">
    <property type="component" value="Unassembled WGS sequence"/>
</dbReference>
<reference evidence="2" key="2">
    <citation type="submission" date="2015-01" db="EMBL/GenBank/DDBJ databases">
        <title>Evolutionary Origins and Diversification of the Mycorrhizal Mutualists.</title>
        <authorList>
            <consortium name="DOE Joint Genome Institute"/>
            <consortium name="Mycorrhizal Genomics Consortium"/>
            <person name="Kohler A."/>
            <person name="Kuo A."/>
            <person name="Nagy L.G."/>
            <person name="Floudas D."/>
            <person name="Copeland A."/>
            <person name="Barry K.W."/>
            <person name="Cichocki N."/>
            <person name="Veneault-Fourrey C."/>
            <person name="LaButti K."/>
            <person name="Lindquist E.A."/>
            <person name="Lipzen A."/>
            <person name="Lundell T."/>
            <person name="Morin E."/>
            <person name="Murat C."/>
            <person name="Riley R."/>
            <person name="Ohm R."/>
            <person name="Sun H."/>
            <person name="Tunlid A."/>
            <person name="Henrissat B."/>
            <person name="Grigoriev I.V."/>
            <person name="Hibbett D.S."/>
            <person name="Martin F."/>
        </authorList>
    </citation>
    <scope>NUCLEOTIDE SEQUENCE [LARGE SCALE GENOMIC DNA]</scope>
    <source>
        <strain evidence="2">Ve08.2h10</strain>
    </source>
</reference>
<dbReference type="AlphaFoldDB" id="A0A0D0DUP8"/>
<gene>
    <name evidence="1" type="ORF">PAXRUDRAFT_824173</name>
</gene>
<evidence type="ECO:0000313" key="2">
    <source>
        <dbReference type="Proteomes" id="UP000054538"/>
    </source>
</evidence>
<dbReference type="EMBL" id="KN824904">
    <property type="protein sequence ID" value="KIK98158.1"/>
    <property type="molecule type" value="Genomic_DNA"/>
</dbReference>
<accession>A0A0D0DUP8</accession>
<sequence>MTPSLHRSQIRLLSRESPGRGQAGNLWAPSISADGNTCPILCYMSCCSWVQYTISKAI</sequence>
<dbReference type="HOGENOM" id="CLU_2979796_0_0_1"/>
<evidence type="ECO:0000313" key="1">
    <source>
        <dbReference type="EMBL" id="KIK98158.1"/>
    </source>
</evidence>
<reference evidence="1 2" key="1">
    <citation type="submission" date="2014-04" db="EMBL/GenBank/DDBJ databases">
        <authorList>
            <consortium name="DOE Joint Genome Institute"/>
            <person name="Kuo A."/>
            <person name="Kohler A."/>
            <person name="Jargeat P."/>
            <person name="Nagy L.G."/>
            <person name="Floudas D."/>
            <person name="Copeland A."/>
            <person name="Barry K.W."/>
            <person name="Cichocki N."/>
            <person name="Veneault-Fourrey C."/>
            <person name="LaButti K."/>
            <person name="Lindquist E.A."/>
            <person name="Lipzen A."/>
            <person name="Lundell T."/>
            <person name="Morin E."/>
            <person name="Murat C."/>
            <person name="Sun H."/>
            <person name="Tunlid A."/>
            <person name="Henrissat B."/>
            <person name="Grigoriev I.V."/>
            <person name="Hibbett D.S."/>
            <person name="Martin F."/>
            <person name="Nordberg H.P."/>
            <person name="Cantor M.N."/>
            <person name="Hua S.X."/>
        </authorList>
    </citation>
    <scope>NUCLEOTIDE SEQUENCE [LARGE SCALE GENOMIC DNA]</scope>
    <source>
        <strain evidence="1 2">Ve08.2h10</strain>
    </source>
</reference>
<name>A0A0D0DUP8_9AGAM</name>
<protein>
    <submittedName>
        <fullName evidence="1">Unplaced genomic scaffold scaffold_82, whole genome shotgun sequence</fullName>
    </submittedName>
</protein>
<dbReference type="InParanoid" id="A0A0D0DUP8"/>